<dbReference type="Proteomes" id="UP000177693">
    <property type="component" value="Unassembled WGS sequence"/>
</dbReference>
<dbReference type="AlphaFoldDB" id="A0A1F6Y3A2"/>
<evidence type="ECO:0000313" key="1">
    <source>
        <dbReference type="EMBL" id="OGJ00861.1"/>
    </source>
</evidence>
<evidence type="ECO:0000313" key="2">
    <source>
        <dbReference type="Proteomes" id="UP000177693"/>
    </source>
</evidence>
<dbReference type="EMBL" id="MFVL01000026">
    <property type="protein sequence ID" value="OGJ00861.1"/>
    <property type="molecule type" value="Genomic_DNA"/>
</dbReference>
<dbReference type="Gene3D" id="2.170.130.30">
    <property type="match status" value="1"/>
</dbReference>
<organism evidence="1 2">
    <name type="scientific">Candidatus Nomurabacteria bacterium RIFCSPLOWO2_02_FULL_40_67</name>
    <dbReference type="NCBI Taxonomy" id="1801787"/>
    <lineage>
        <taxon>Bacteria</taxon>
        <taxon>Candidatus Nomuraibacteriota</taxon>
    </lineage>
</organism>
<proteinExistence type="predicted"/>
<sequence>MFFKNQVSRRRFILQFAGISGLAMLGARDAYSQAGSRLDWARTSTGIRVVGTVNPVDSAWAFQRSPDGASWITLEEEGVVIGSGRIRWDIPISTNEPAGLFRLKLITVLRIGSRNYRIEANNQTLFAAMEILRVRVSDPSLFVSEYRTEPEGQFVTETNGVKGKWVFEVNRQKILDTGSSRYVPKLGDRIEWKLIL</sequence>
<accession>A0A1F6Y3A2</accession>
<gene>
    <name evidence="1" type="ORF">A3I23_03850</name>
</gene>
<protein>
    <submittedName>
        <fullName evidence="1">Uncharacterized protein</fullName>
    </submittedName>
</protein>
<reference evidence="1 2" key="1">
    <citation type="journal article" date="2016" name="Nat. Commun.">
        <title>Thousands of microbial genomes shed light on interconnected biogeochemical processes in an aquifer system.</title>
        <authorList>
            <person name="Anantharaman K."/>
            <person name="Brown C.T."/>
            <person name="Hug L.A."/>
            <person name="Sharon I."/>
            <person name="Castelle C.J."/>
            <person name="Probst A.J."/>
            <person name="Thomas B.C."/>
            <person name="Singh A."/>
            <person name="Wilkins M.J."/>
            <person name="Karaoz U."/>
            <person name="Brodie E.L."/>
            <person name="Williams K.H."/>
            <person name="Hubbard S.S."/>
            <person name="Banfield J.F."/>
        </authorList>
    </citation>
    <scope>NUCLEOTIDE SEQUENCE [LARGE SCALE GENOMIC DNA]</scope>
</reference>
<comment type="caution">
    <text evidence="1">The sequence shown here is derived from an EMBL/GenBank/DDBJ whole genome shotgun (WGS) entry which is preliminary data.</text>
</comment>
<name>A0A1F6Y3A2_9BACT</name>